<keyword evidence="5 7" id="KW-0720">Serine protease</keyword>
<comment type="caution">
    <text evidence="10">The sequence shown here is derived from an EMBL/GenBank/DDBJ whole genome shotgun (WGS) entry which is preliminary data.</text>
</comment>
<dbReference type="EMBL" id="JAHHZF010000007">
    <property type="protein sequence ID" value="MBT9290905.1"/>
    <property type="molecule type" value="Genomic_DNA"/>
</dbReference>
<evidence type="ECO:0000256" key="4">
    <source>
        <dbReference type="ARBA" id="ARBA00022801"/>
    </source>
</evidence>
<protein>
    <submittedName>
        <fullName evidence="10">Serine protease</fullName>
    </submittedName>
</protein>
<evidence type="ECO:0000256" key="7">
    <source>
        <dbReference type="RuleBase" id="RU363034"/>
    </source>
</evidence>
<evidence type="ECO:0000313" key="10">
    <source>
        <dbReference type="EMBL" id="MBT9290905.1"/>
    </source>
</evidence>
<keyword evidence="3 7" id="KW-0645">Protease</keyword>
<reference evidence="10 11" key="1">
    <citation type="submission" date="2021-06" db="EMBL/GenBank/DDBJ databases">
        <authorList>
            <person name="Grouzdev D.S."/>
            <person name="Koziaeva V."/>
        </authorList>
    </citation>
    <scope>NUCLEOTIDE SEQUENCE [LARGE SCALE GENOMIC DNA]</scope>
    <source>
        <strain evidence="10 11">22</strain>
    </source>
</reference>
<feature type="domain" description="Peptidase S1" evidence="9">
    <location>
        <begin position="66"/>
        <end position="308"/>
    </location>
</feature>
<dbReference type="PROSITE" id="PS50240">
    <property type="entry name" value="TRYPSIN_DOM"/>
    <property type="match status" value="1"/>
</dbReference>
<organism evidence="10 11">
    <name type="scientific">Prosthecodimorpha staleyi</name>
    <dbReference type="NCBI Taxonomy" id="2840188"/>
    <lineage>
        <taxon>Bacteria</taxon>
        <taxon>Pseudomonadati</taxon>
        <taxon>Pseudomonadota</taxon>
        <taxon>Alphaproteobacteria</taxon>
        <taxon>Hyphomicrobiales</taxon>
        <taxon>Ancalomicrobiaceae</taxon>
        <taxon>Prosthecodimorpha</taxon>
    </lineage>
</organism>
<dbReference type="PANTHER" id="PTHR24252">
    <property type="entry name" value="ACROSIN-RELATED"/>
    <property type="match status" value="1"/>
</dbReference>
<evidence type="ECO:0000256" key="6">
    <source>
        <dbReference type="ARBA" id="ARBA00023157"/>
    </source>
</evidence>
<proteinExistence type="predicted"/>
<dbReference type="InterPro" id="IPR043504">
    <property type="entry name" value="Peptidase_S1_PA_chymotrypsin"/>
</dbReference>
<dbReference type="InterPro" id="IPR009003">
    <property type="entry name" value="Peptidase_S1_PA"/>
</dbReference>
<evidence type="ECO:0000313" key="11">
    <source>
        <dbReference type="Proteomes" id="UP000766595"/>
    </source>
</evidence>
<dbReference type="SUPFAM" id="SSF50494">
    <property type="entry name" value="Trypsin-like serine proteases"/>
    <property type="match status" value="1"/>
</dbReference>
<evidence type="ECO:0000259" key="9">
    <source>
        <dbReference type="PROSITE" id="PS50240"/>
    </source>
</evidence>
<dbReference type="InterPro" id="IPR033116">
    <property type="entry name" value="TRYPSIN_SER"/>
</dbReference>
<accession>A0A947D523</accession>
<feature type="chain" id="PRO_5037213177" evidence="8">
    <location>
        <begin position="26"/>
        <end position="412"/>
    </location>
</feature>
<dbReference type="GO" id="GO:0005576">
    <property type="term" value="C:extracellular region"/>
    <property type="evidence" value="ECO:0007669"/>
    <property type="project" value="UniProtKB-SubCell"/>
</dbReference>
<evidence type="ECO:0000256" key="3">
    <source>
        <dbReference type="ARBA" id="ARBA00022670"/>
    </source>
</evidence>
<gene>
    <name evidence="10" type="ORF">KL771_15660</name>
</gene>
<dbReference type="RefSeq" id="WP_261969484.1">
    <property type="nucleotide sequence ID" value="NZ_JAHHZF010000007.1"/>
</dbReference>
<keyword evidence="6" id="KW-1015">Disulfide bond</keyword>
<sequence>MSNLRSVRSRRRGAAGLLFGLAASAATVVPAAAGDNWISRAISERDAAVLSRTDGPAATKEVETKIIGGTVAQSGKWPYIAALVQSSQPIDWNGQFCGASIIASQWILTAAHCVYDLTSAADVQVLVGTQTLSTTTTSNGTRYTVDAYTIHPNYDPDSQDYDVAVIHLASAIPSPSTLAMLTSAQSALADSGDNATVIGWGDTNASSATSYPTQLYQVTVPVVSQKKCRKSYGSDSITDRMLCAGEKKGGKDSCQGDSGGPLLVQDSNTQTWYQAGIVSWGNGCAKKKYPGVYTRVTTVESWVEGVMAADAIVTTDAARCRTVSASSKATCLADALRGANGRMAGFLKVLRAKAGTGKAAVDVSQSAWSASLTGLCRFAEQTGGSAGRQACIVEETERRVSALGAMTAALDK</sequence>
<name>A0A947D523_9HYPH</name>
<dbReference type="Gene3D" id="2.40.10.10">
    <property type="entry name" value="Trypsin-like serine proteases"/>
    <property type="match status" value="1"/>
</dbReference>
<keyword evidence="2" id="KW-0964">Secreted</keyword>
<evidence type="ECO:0000256" key="1">
    <source>
        <dbReference type="ARBA" id="ARBA00004613"/>
    </source>
</evidence>
<evidence type="ECO:0000256" key="5">
    <source>
        <dbReference type="ARBA" id="ARBA00022825"/>
    </source>
</evidence>
<dbReference type="PROSITE" id="PS00134">
    <property type="entry name" value="TRYPSIN_HIS"/>
    <property type="match status" value="1"/>
</dbReference>
<dbReference type="GO" id="GO:0004252">
    <property type="term" value="F:serine-type endopeptidase activity"/>
    <property type="evidence" value="ECO:0007669"/>
    <property type="project" value="InterPro"/>
</dbReference>
<dbReference type="Proteomes" id="UP000766595">
    <property type="component" value="Unassembled WGS sequence"/>
</dbReference>
<keyword evidence="11" id="KW-1185">Reference proteome</keyword>
<feature type="signal peptide" evidence="8">
    <location>
        <begin position="1"/>
        <end position="25"/>
    </location>
</feature>
<dbReference type="InterPro" id="IPR001254">
    <property type="entry name" value="Trypsin_dom"/>
</dbReference>
<dbReference type="CDD" id="cd00190">
    <property type="entry name" value="Tryp_SPc"/>
    <property type="match status" value="1"/>
</dbReference>
<dbReference type="PROSITE" id="PS00135">
    <property type="entry name" value="TRYPSIN_SER"/>
    <property type="match status" value="1"/>
</dbReference>
<keyword evidence="8" id="KW-0732">Signal</keyword>
<dbReference type="SMART" id="SM00020">
    <property type="entry name" value="Tryp_SPc"/>
    <property type="match status" value="1"/>
</dbReference>
<dbReference type="InterPro" id="IPR018114">
    <property type="entry name" value="TRYPSIN_HIS"/>
</dbReference>
<keyword evidence="4 7" id="KW-0378">Hydrolase</keyword>
<dbReference type="GO" id="GO:0006508">
    <property type="term" value="P:proteolysis"/>
    <property type="evidence" value="ECO:0007669"/>
    <property type="project" value="UniProtKB-KW"/>
</dbReference>
<dbReference type="InterPro" id="IPR001314">
    <property type="entry name" value="Peptidase_S1A"/>
</dbReference>
<evidence type="ECO:0000256" key="8">
    <source>
        <dbReference type="SAM" id="SignalP"/>
    </source>
</evidence>
<dbReference type="FunFam" id="2.40.10.10:FF:000015">
    <property type="entry name" value="Atrial natriuretic peptide-converting enzyme"/>
    <property type="match status" value="1"/>
</dbReference>
<dbReference type="AlphaFoldDB" id="A0A947D523"/>
<dbReference type="Pfam" id="PF00089">
    <property type="entry name" value="Trypsin"/>
    <property type="match status" value="1"/>
</dbReference>
<dbReference type="PANTHER" id="PTHR24252:SF7">
    <property type="entry name" value="HYALIN"/>
    <property type="match status" value="1"/>
</dbReference>
<comment type="subcellular location">
    <subcellularLocation>
        <location evidence="1">Secreted</location>
    </subcellularLocation>
</comment>
<dbReference type="PRINTS" id="PR00722">
    <property type="entry name" value="CHYMOTRYPSIN"/>
</dbReference>
<evidence type="ECO:0000256" key="2">
    <source>
        <dbReference type="ARBA" id="ARBA00022525"/>
    </source>
</evidence>